<dbReference type="Proteomes" id="UP000675431">
    <property type="component" value="Unassembled WGS sequence"/>
</dbReference>
<dbReference type="NCBIfam" id="NF041479">
    <property type="entry name" value="spor_membprot_YtrI"/>
    <property type="match status" value="1"/>
</dbReference>
<sequence length="172" mass="20153">MHIPPYYKKRTWQSFFLGVLAGVIIGYLFFLFVYGKHTERWIEENMEIRTELKQVKQENDLLKQDKEHLNEEHEEKLTIQSFEINLSNAKDLELDRFTEYELIEKIEDELNPVIGRNIASVSEQRDLLIRTIENQTYHVRDINYSVTISHLTVAPTIVVTVEVTVETGGATL</sequence>
<dbReference type="InterPro" id="IPR048198">
    <property type="entry name" value="YtrI"/>
</dbReference>
<proteinExistence type="predicted"/>
<dbReference type="EMBL" id="JAGSIE010000016">
    <property type="protein sequence ID" value="MBR7553797.1"/>
    <property type="molecule type" value="Genomic_DNA"/>
</dbReference>
<accession>A0A941CTZ4</accession>
<evidence type="ECO:0000259" key="3">
    <source>
        <dbReference type="Pfam" id="PF26347"/>
    </source>
</evidence>
<evidence type="ECO:0000256" key="2">
    <source>
        <dbReference type="SAM" id="Phobius"/>
    </source>
</evidence>
<protein>
    <recommendedName>
        <fullName evidence="3">Sporulation membrane protein YtrI C-terminal domain-containing protein</fullName>
    </recommendedName>
</protein>
<keyword evidence="1" id="KW-0175">Coiled coil</keyword>
<keyword evidence="5" id="KW-1185">Reference proteome</keyword>
<feature type="domain" description="Sporulation membrane protein YtrI C-terminal" evidence="3">
    <location>
        <begin position="80"/>
        <end position="163"/>
    </location>
</feature>
<comment type="caution">
    <text evidence="4">The sequence shown here is derived from an EMBL/GenBank/DDBJ whole genome shotgun (WGS) entry which is preliminary data.</text>
</comment>
<evidence type="ECO:0000313" key="4">
    <source>
        <dbReference type="EMBL" id="MBR7553797.1"/>
    </source>
</evidence>
<dbReference type="Pfam" id="PF26347">
    <property type="entry name" value="YtrI_sporulation"/>
    <property type="match status" value="1"/>
</dbReference>
<gene>
    <name evidence="4" type="ORF">KC820_06450</name>
</gene>
<evidence type="ECO:0000256" key="1">
    <source>
        <dbReference type="SAM" id="Coils"/>
    </source>
</evidence>
<keyword evidence="2" id="KW-0472">Membrane</keyword>
<dbReference type="InterPro" id="IPR058620">
    <property type="entry name" value="YtrI_C"/>
</dbReference>
<dbReference type="RefSeq" id="WP_212369460.1">
    <property type="nucleotide sequence ID" value="NZ_JAGSIE010000016.1"/>
</dbReference>
<dbReference type="AlphaFoldDB" id="A0A941CTZ4"/>
<name>A0A941CTZ4_9BACI</name>
<evidence type="ECO:0000313" key="5">
    <source>
        <dbReference type="Proteomes" id="UP000675431"/>
    </source>
</evidence>
<keyword evidence="2" id="KW-1133">Transmembrane helix</keyword>
<feature type="transmembrane region" description="Helical" evidence="2">
    <location>
        <begin position="12"/>
        <end position="34"/>
    </location>
</feature>
<organism evidence="4 5">
    <name type="scientific">Allobacillus saliphilus</name>
    <dbReference type="NCBI Taxonomy" id="2912308"/>
    <lineage>
        <taxon>Bacteria</taxon>
        <taxon>Bacillati</taxon>
        <taxon>Bacillota</taxon>
        <taxon>Bacilli</taxon>
        <taxon>Bacillales</taxon>
        <taxon>Bacillaceae</taxon>
        <taxon>Allobacillus</taxon>
    </lineage>
</organism>
<keyword evidence="2" id="KW-0812">Transmembrane</keyword>
<reference evidence="4 5" key="1">
    <citation type="submission" date="2021-04" db="EMBL/GenBank/DDBJ databases">
        <title>Allobacillus sp. nov. SKP8-2 isolated from shrimp paste.</title>
        <authorList>
            <person name="Tanasupawat S."/>
            <person name="Yiamsombat S."/>
            <person name="Kanchanasin P."/>
            <person name="Kuncharoen N."/>
        </authorList>
    </citation>
    <scope>NUCLEOTIDE SEQUENCE [LARGE SCALE GENOMIC DNA]</scope>
    <source>
        <strain evidence="4 5">SKP8-2</strain>
    </source>
</reference>
<feature type="coiled-coil region" evidence="1">
    <location>
        <begin position="38"/>
        <end position="72"/>
    </location>
</feature>